<protein>
    <recommendedName>
        <fullName evidence="4">OstA-like protein</fullName>
    </recommendedName>
</protein>
<dbReference type="EMBL" id="AWVH01000005">
    <property type="protein sequence ID" value="ERJ94402.1"/>
    <property type="molecule type" value="Genomic_DNA"/>
</dbReference>
<feature type="compositionally biased region" description="Basic and acidic residues" evidence="1">
    <location>
        <begin position="176"/>
        <end position="209"/>
    </location>
</feature>
<evidence type="ECO:0000256" key="1">
    <source>
        <dbReference type="SAM" id="MobiDB-lite"/>
    </source>
</evidence>
<evidence type="ECO:0000313" key="2">
    <source>
        <dbReference type="EMBL" id="ERJ94402.1"/>
    </source>
</evidence>
<feature type="compositionally biased region" description="Low complexity" evidence="1">
    <location>
        <begin position="213"/>
        <end position="230"/>
    </location>
</feature>
<evidence type="ECO:0000313" key="3">
    <source>
        <dbReference type="Proteomes" id="UP000016649"/>
    </source>
</evidence>
<reference evidence="2 3" key="1">
    <citation type="submission" date="2013-08" db="EMBL/GenBank/DDBJ databases">
        <authorList>
            <person name="Weinstock G."/>
            <person name="Sodergren E."/>
            <person name="Wylie T."/>
            <person name="Fulton L."/>
            <person name="Fulton R."/>
            <person name="Fronick C."/>
            <person name="O'Laughlin M."/>
            <person name="Godfrey J."/>
            <person name="Miner T."/>
            <person name="Herter B."/>
            <person name="Appelbaum E."/>
            <person name="Cordes M."/>
            <person name="Lek S."/>
            <person name="Wollam A."/>
            <person name="Pepin K.H."/>
            <person name="Palsikar V.B."/>
            <person name="Mitreva M."/>
            <person name="Wilson R.K."/>
        </authorList>
    </citation>
    <scope>NUCLEOTIDE SEQUENCE [LARGE SCALE GENOMIC DNA]</scope>
    <source>
        <strain evidence="2 3">ATCC 700332</strain>
    </source>
</reference>
<organism evidence="2 3">
    <name type="scientific">Treponema lecithinolyticum ATCC 700332</name>
    <dbReference type="NCBI Taxonomy" id="1321815"/>
    <lineage>
        <taxon>Bacteria</taxon>
        <taxon>Pseudomonadati</taxon>
        <taxon>Spirochaetota</taxon>
        <taxon>Spirochaetia</taxon>
        <taxon>Spirochaetales</taxon>
        <taxon>Treponemataceae</taxon>
        <taxon>Treponema</taxon>
    </lineage>
</organism>
<name>A0ABN0P1J6_TRELE</name>
<evidence type="ECO:0008006" key="4">
    <source>
        <dbReference type="Google" id="ProtNLM"/>
    </source>
</evidence>
<sequence length="230" mass="25171">MSGSTAQDSEYTRLSGSAQVETTSLQLKAGTITLSGTDYRIISAEENVQGTYLESGFTFKCNSLRYDRKTKVTVLEGAVSMNDTENDVQLKAEYIEYSQDTETALIQINVEITQDDALCTSAFAVYRKKMQILELSGAPKVKQKDDTFQAQEIVFDLRSREITLDGKVRGSVSDTSDTKESGVKSENGTKTETETGTESELKTEKDVQKKGSTKNTNTTTNTKSGGKNNG</sequence>
<proteinExistence type="predicted"/>
<comment type="caution">
    <text evidence="2">The sequence shown here is derived from an EMBL/GenBank/DDBJ whole genome shotgun (WGS) entry which is preliminary data.</text>
</comment>
<dbReference type="Gene3D" id="2.60.450.10">
    <property type="entry name" value="Lipopolysaccharide (LPS) transport protein A like domain"/>
    <property type="match status" value="2"/>
</dbReference>
<accession>A0ABN0P1J6</accession>
<dbReference type="Proteomes" id="UP000016649">
    <property type="component" value="Unassembled WGS sequence"/>
</dbReference>
<keyword evidence="3" id="KW-1185">Reference proteome</keyword>
<gene>
    <name evidence="2" type="ORF">HMPREF9193_00374</name>
</gene>
<feature type="region of interest" description="Disordered" evidence="1">
    <location>
        <begin position="168"/>
        <end position="230"/>
    </location>
</feature>